<keyword evidence="1" id="KW-0472">Membrane</keyword>
<feature type="transmembrane region" description="Helical" evidence="1">
    <location>
        <begin position="7"/>
        <end position="27"/>
    </location>
</feature>
<keyword evidence="1" id="KW-0812">Transmembrane</keyword>
<dbReference type="RefSeq" id="WP_015231847.1">
    <property type="nucleotide sequence ID" value="NC_019791.1"/>
</dbReference>
<dbReference type="InParanoid" id="L0A949"/>
<dbReference type="KEGG" id="clg:Calag_0163"/>
<feature type="transmembrane region" description="Helical" evidence="1">
    <location>
        <begin position="72"/>
        <end position="90"/>
    </location>
</feature>
<dbReference type="HOGENOM" id="CLU_1438055_0_0_2"/>
<evidence type="ECO:0000256" key="1">
    <source>
        <dbReference type="SAM" id="Phobius"/>
    </source>
</evidence>
<keyword evidence="3" id="KW-1185">Reference proteome</keyword>
<feature type="transmembrane region" description="Helical" evidence="1">
    <location>
        <begin position="162"/>
        <end position="180"/>
    </location>
</feature>
<dbReference type="OrthoDB" id="386221at2157"/>
<feature type="transmembrane region" description="Helical" evidence="1">
    <location>
        <begin position="33"/>
        <end position="56"/>
    </location>
</feature>
<sequence length="188" mass="21883">MSEEKLTTNVLILELSTMIVAIALAFNSQSLNYYTISLPAIIDYIIVNVLVIWFWWRYISDRFKYPIKTNNFPLYDVLLLIIISLLPEILRTQDIFYLTGTLAALAFLWALMLRRIIREYANTIDQQSLVSLRHQINIRSSMGLLFLISFAASFISQIIGRLIFILIIFAIIYSVFIDRFSKSNKRSI</sequence>
<keyword evidence="1" id="KW-1133">Transmembrane helix</keyword>
<feature type="transmembrane region" description="Helical" evidence="1">
    <location>
        <begin position="138"/>
        <end position="156"/>
    </location>
</feature>
<evidence type="ECO:0000313" key="3">
    <source>
        <dbReference type="Proteomes" id="UP000010469"/>
    </source>
</evidence>
<evidence type="ECO:0008006" key="4">
    <source>
        <dbReference type="Google" id="ProtNLM"/>
    </source>
</evidence>
<dbReference type="GeneID" id="14211423"/>
<name>L0A949_CALLD</name>
<protein>
    <recommendedName>
        <fullName evidence="4">Integral membrane protein</fullName>
    </recommendedName>
</protein>
<reference evidence="3" key="1">
    <citation type="submission" date="2012-03" db="EMBL/GenBank/DDBJ databases">
        <title>Complete genome of Caldisphaera lagunensis DSM 15908.</title>
        <authorList>
            <person name="Lucas S."/>
            <person name="Copeland A."/>
            <person name="Lapidus A."/>
            <person name="Glavina del Rio T."/>
            <person name="Dalin E."/>
            <person name="Tice H."/>
            <person name="Bruce D."/>
            <person name="Goodwin L."/>
            <person name="Pitluck S."/>
            <person name="Peters L."/>
            <person name="Mikhailova N."/>
            <person name="Teshima H."/>
            <person name="Kyrpides N."/>
            <person name="Mavromatis K."/>
            <person name="Ivanova N."/>
            <person name="Brettin T."/>
            <person name="Detter J.C."/>
            <person name="Han C."/>
            <person name="Larimer F."/>
            <person name="Land M."/>
            <person name="Hauser L."/>
            <person name="Markowitz V."/>
            <person name="Cheng J.-F."/>
            <person name="Hugenholtz P."/>
            <person name="Woyke T."/>
            <person name="Wu D."/>
            <person name="Spring S."/>
            <person name="Schroeder M."/>
            <person name="Brambilla E."/>
            <person name="Klenk H.-P."/>
            <person name="Eisen J.A."/>
        </authorList>
    </citation>
    <scope>NUCLEOTIDE SEQUENCE [LARGE SCALE GENOMIC DNA]</scope>
    <source>
        <strain evidence="3">DSM 15908 / JCM 11604 / IC-154</strain>
    </source>
</reference>
<feature type="transmembrane region" description="Helical" evidence="1">
    <location>
        <begin position="96"/>
        <end position="117"/>
    </location>
</feature>
<evidence type="ECO:0000313" key="2">
    <source>
        <dbReference type="EMBL" id="AFZ69949.1"/>
    </source>
</evidence>
<dbReference type="AlphaFoldDB" id="L0A949"/>
<dbReference type="EMBL" id="CP003378">
    <property type="protein sequence ID" value="AFZ69949.1"/>
    <property type="molecule type" value="Genomic_DNA"/>
</dbReference>
<accession>L0A949</accession>
<proteinExistence type="predicted"/>
<organism evidence="2 3">
    <name type="scientific">Caldisphaera lagunensis (strain DSM 15908 / JCM 11604 / ANMR 0165 / IC-154)</name>
    <dbReference type="NCBI Taxonomy" id="1056495"/>
    <lineage>
        <taxon>Archaea</taxon>
        <taxon>Thermoproteota</taxon>
        <taxon>Thermoprotei</taxon>
        <taxon>Acidilobales</taxon>
        <taxon>Caldisphaeraceae</taxon>
        <taxon>Caldisphaera</taxon>
    </lineage>
</organism>
<gene>
    <name evidence="2" type="ordered locus">Calag_0163</name>
</gene>
<dbReference type="Proteomes" id="UP000010469">
    <property type="component" value="Chromosome"/>
</dbReference>